<evidence type="ECO:0000256" key="3">
    <source>
        <dbReference type="ARBA" id="ARBA00023054"/>
    </source>
</evidence>
<dbReference type="PANTHER" id="PTHR44281">
    <property type="entry name" value="SPINDLE ASSEMBLY ABNORMAL PROTEIN 6 HOMOLOG"/>
    <property type="match status" value="1"/>
</dbReference>
<feature type="compositionally biased region" description="Polar residues" evidence="7">
    <location>
        <begin position="132"/>
        <end position="141"/>
    </location>
</feature>
<keyword evidence="4" id="KW-0206">Cytoskeleton</keyword>
<evidence type="ECO:0000313" key="10">
    <source>
        <dbReference type="Proteomes" id="UP001295684"/>
    </source>
</evidence>
<protein>
    <recommendedName>
        <fullName evidence="8">Spindle assembly abnormal protein 6 N-terminal domain-containing protein</fullName>
    </recommendedName>
</protein>
<feature type="coiled-coil region" evidence="6">
    <location>
        <begin position="309"/>
        <end position="462"/>
    </location>
</feature>
<dbReference type="InterPro" id="IPR038558">
    <property type="entry name" value="SAS-6_N_sf"/>
</dbReference>
<accession>A0AAD1Y5G4</accession>
<keyword evidence="2" id="KW-0963">Cytoplasm</keyword>
<feature type="region of interest" description="Disordered" evidence="7">
    <location>
        <begin position="606"/>
        <end position="799"/>
    </location>
</feature>
<feature type="compositionally biased region" description="Polar residues" evidence="7">
    <location>
        <begin position="635"/>
        <end position="659"/>
    </location>
</feature>
<dbReference type="Gene3D" id="2.170.210.20">
    <property type="entry name" value="Spindle assembly abnormal protein 6, N-terminal domain"/>
    <property type="match status" value="1"/>
</dbReference>
<feature type="coiled-coil region" evidence="6">
    <location>
        <begin position="491"/>
        <end position="595"/>
    </location>
</feature>
<gene>
    <name evidence="9" type="ORF">ECRASSUSDP1_LOCUS26595</name>
</gene>
<feature type="compositionally biased region" description="Acidic residues" evidence="7">
    <location>
        <begin position="780"/>
        <end position="791"/>
    </location>
</feature>
<feature type="compositionally biased region" description="Basic and acidic residues" evidence="7">
    <location>
        <begin position="113"/>
        <end position="131"/>
    </location>
</feature>
<evidence type="ECO:0000313" key="9">
    <source>
        <dbReference type="EMBL" id="CAI2385053.1"/>
    </source>
</evidence>
<proteinExistence type="predicted"/>
<keyword evidence="5" id="KW-0131">Cell cycle</keyword>
<feature type="region of interest" description="Disordered" evidence="7">
    <location>
        <begin position="113"/>
        <end position="141"/>
    </location>
</feature>
<dbReference type="PANTHER" id="PTHR44281:SF2">
    <property type="entry name" value="SPINDLE ASSEMBLY ABNORMAL PROTEIN 6 HOMOLOG"/>
    <property type="match status" value="1"/>
</dbReference>
<keyword evidence="10" id="KW-1185">Reference proteome</keyword>
<evidence type="ECO:0000259" key="8">
    <source>
        <dbReference type="Pfam" id="PF16531"/>
    </source>
</evidence>
<feature type="compositionally biased region" description="Polar residues" evidence="7">
    <location>
        <begin position="672"/>
        <end position="691"/>
    </location>
</feature>
<evidence type="ECO:0000256" key="6">
    <source>
        <dbReference type="SAM" id="Coils"/>
    </source>
</evidence>
<evidence type="ECO:0000256" key="1">
    <source>
        <dbReference type="ARBA" id="ARBA00004300"/>
    </source>
</evidence>
<name>A0AAD1Y5G4_EUPCR</name>
<dbReference type="AlphaFoldDB" id="A0AAD1Y5G4"/>
<feature type="domain" description="Spindle assembly abnormal protein 6 N-terminal" evidence="8">
    <location>
        <begin position="185"/>
        <end position="290"/>
    </location>
</feature>
<keyword evidence="3 6" id="KW-0175">Coiled coil</keyword>
<reference evidence="9" key="1">
    <citation type="submission" date="2023-07" db="EMBL/GenBank/DDBJ databases">
        <authorList>
            <consortium name="AG Swart"/>
            <person name="Singh M."/>
            <person name="Singh A."/>
            <person name="Seah K."/>
            <person name="Emmerich C."/>
        </authorList>
    </citation>
    <scope>NUCLEOTIDE SEQUENCE</scope>
    <source>
        <strain evidence="9">DP1</strain>
    </source>
</reference>
<evidence type="ECO:0000256" key="4">
    <source>
        <dbReference type="ARBA" id="ARBA00023212"/>
    </source>
</evidence>
<organism evidence="9 10">
    <name type="scientific">Euplotes crassus</name>
    <dbReference type="NCBI Taxonomy" id="5936"/>
    <lineage>
        <taxon>Eukaryota</taxon>
        <taxon>Sar</taxon>
        <taxon>Alveolata</taxon>
        <taxon>Ciliophora</taxon>
        <taxon>Intramacronucleata</taxon>
        <taxon>Spirotrichea</taxon>
        <taxon>Hypotrichia</taxon>
        <taxon>Euplotida</taxon>
        <taxon>Euplotidae</taxon>
        <taxon>Moneuplotes</taxon>
    </lineage>
</organism>
<comment type="subcellular location">
    <subcellularLocation>
        <location evidence="1">Cytoplasm</location>
        <location evidence="1">Cytoskeleton</location>
        <location evidence="1">Microtubule organizing center</location>
        <location evidence="1">Centrosome</location>
    </subcellularLocation>
</comment>
<dbReference type="InterPro" id="IPR032396">
    <property type="entry name" value="SAS-6_N"/>
</dbReference>
<dbReference type="EMBL" id="CAMPGE010027420">
    <property type="protein sequence ID" value="CAI2385053.1"/>
    <property type="molecule type" value="Genomic_DNA"/>
</dbReference>
<feature type="compositionally biased region" description="Polar residues" evidence="7">
    <location>
        <begin position="705"/>
        <end position="738"/>
    </location>
</feature>
<evidence type="ECO:0000256" key="5">
    <source>
        <dbReference type="ARBA" id="ARBA00023306"/>
    </source>
</evidence>
<dbReference type="GO" id="GO:0005813">
    <property type="term" value="C:centrosome"/>
    <property type="evidence" value="ECO:0007669"/>
    <property type="project" value="UniProtKB-SubCell"/>
</dbReference>
<evidence type="ECO:0000256" key="2">
    <source>
        <dbReference type="ARBA" id="ARBA00022490"/>
    </source>
</evidence>
<evidence type="ECO:0000256" key="7">
    <source>
        <dbReference type="SAM" id="MobiDB-lite"/>
    </source>
</evidence>
<comment type="caution">
    <text evidence="9">The sequence shown here is derived from an EMBL/GenBank/DDBJ whole genome shotgun (WGS) entry which is preliminary data.</text>
</comment>
<feature type="compositionally biased region" description="Polar residues" evidence="7">
    <location>
        <begin position="609"/>
        <end position="628"/>
    </location>
</feature>
<sequence length="799" mass="91131">MAYHYSNPSNPAYGYKFEEGKTTNNGQIPKEIQPSNYTSGWGHPAMQMPMDRYYGKFPAENIPKAPVFNNTVPKEEDDFERSISMPSEYNFTEVNDKPLAVYPGTNYAYSTKTENELRAPSARSHEEREKSMNYSPPSNLLDQISTSAKPVNLSTDYTSKVVDIRSKVVPMVMSGTERGEWNSHVIFKIKSKTDSSISRKSLIFELTMEDDPQFLYTYEFGEGECHELSRVQGVTIEFHKFPEAFFSTFLDQCIDKREEHNLPDYYRYCTLEFDQLNKSAKFTVMKKEKYTLIPSVYFIFKSSSDENKIAFLSTNIKDLKEAITSLSEQLNSKINELQGSHQYIQELRKQIEDKHGEFSQSEAEGKSAKLRVEDLSKTKEDLEQQLNARTTELERIKVNHEAVTKERDELLKNKIEIEGQNKAMANTIQNLERDCSSNKNNIEKLIEENKELRELKINNSRDLTELQVKNEHLNKEILDKSQSVADKDTIIKTQSNQIDQLKEQVQGLDKKTKKMEYKLNTACDQITKGNKYIEKTQEKNKVLKEKNSDIQKKFNRLEQSSQEYADKAEKELKELREIAKEAEELRSTNQYLNRKLTDQTKLNEKSGLAMNNVSKFQPSINPVTTSPSRFDPSRIPTTGLNRPPAFQSSFLSKAGNSSERPPVGSEIGRPSFRNTQFTPTSNYQKSPCSRYSENRAPNMEPPGSSLHSVNFSGMSGANSLHSSYSVHKEPNSQMSFMHTTKPGPKPTDSSSKPVDYSSKPANANSLERTSHDKSPLEADAGSDDDSDDNEEGIVPVKYF</sequence>
<dbReference type="Pfam" id="PF16531">
    <property type="entry name" value="SAS-6_N"/>
    <property type="match status" value="1"/>
</dbReference>
<dbReference type="Proteomes" id="UP001295684">
    <property type="component" value="Unassembled WGS sequence"/>
</dbReference>